<dbReference type="Proteomes" id="UP000613740">
    <property type="component" value="Unassembled WGS sequence"/>
</dbReference>
<sequence>MSFSGAEDPFLLLLLERRPELEALVKGEIAEASPVTAQQGRAAPQKKAFAFGDVTALPRLTGGSKLSVKARIAGGEPWTRPEPWPILPIACSTASAADGQHPDDDSEGEGQADAHEDAEGDDLRPSAPAPPAPAAPPHPTGTAVPRASGDASSCGSSDSHPPHSLSTIATSCLDAINSPDAAATNSPKALLMAATSSPQCHRGPAAASGGGGGAGAAGQCGSALRRVVMQFDSSSVTGRGLAATALAAGHGAAAVGGGDAGSGSSYLVAVPGGTPVYYDSPTCLPGAGPSSQAEPGQPGPVAAAAGEAVESGAGVDRASRTSQLASSWPVDSSGGGRLAPLKAPADGPANARPMPPTGPDRAAQLSLRILRLQQQQQQQHMLDIPLAGPGAGSELLPPPPVLCFDPLVAVQMPASYDALLDPARMAAGFPTLALQEALGPGTGAAKALVGGSRSVSPVPWDGGPGIAELEAHVAQADAPPLQQQLQHQAPVPHVSHQLLEMPLRRSSLQQQQQQQLLQQQQQNQAMPPAALPSMLPRRGLRHGDASHVINALHQRLQQQQLVMGTAGSGPYVGIVGHKARSQPHQHVADVAGSPTVVTAAAARSPGRVAGFPAKMRPGAGTSSGGGGVGSSLTAGITELGISSCYGAVGSGAGSAGAGGLPSVQQGAAPGRRRASDYGGGEGGLLAGEEAAGGASGAGPLQRQSRASSDGSYAATSPGPSAAGTRQSILGNVADGCGGAGAGAAAAAGAGSVQRVGVAAFGRTTAAATQRDGGGCGGGRAASGEFTPGLHIGGSIRPAAAAVPMAVLPSLRSVQALRSSASSLPAAGAAAGVIGSGGSGSGPSGLKSPHHGLLRAVRSEKQLGAFGADGGAVPTASVVTVVPGAGADCASGMGSPKLLPGGFSGGHDMMVAVLGDFAAVPDLARRPKSYSESTVAQLPLVTVSPVAVSPALAATRHYGYVPTLSLAAAASASAAAAAAGAGVGGSGAVGVRPASGSCSKVADAGAGSSFLPSIGGSSHGAEL</sequence>
<organism evidence="2 3">
    <name type="scientific">Chlamydomonas schloesseri</name>
    <dbReference type="NCBI Taxonomy" id="2026947"/>
    <lineage>
        <taxon>Eukaryota</taxon>
        <taxon>Viridiplantae</taxon>
        <taxon>Chlorophyta</taxon>
        <taxon>core chlorophytes</taxon>
        <taxon>Chlorophyceae</taxon>
        <taxon>CS clade</taxon>
        <taxon>Chlamydomonadales</taxon>
        <taxon>Chlamydomonadaceae</taxon>
        <taxon>Chlamydomonas</taxon>
    </lineage>
</organism>
<name>A0A835WRN0_9CHLO</name>
<feature type="compositionally biased region" description="Gly residues" evidence="1">
    <location>
        <begin position="208"/>
        <end position="217"/>
    </location>
</feature>
<feature type="region of interest" description="Disordered" evidence="1">
    <location>
        <begin position="94"/>
        <end position="165"/>
    </location>
</feature>
<feature type="compositionally biased region" description="Polar residues" evidence="1">
    <location>
        <begin position="320"/>
        <end position="330"/>
    </location>
</feature>
<dbReference type="OrthoDB" id="10624380at2759"/>
<gene>
    <name evidence="2" type="ORF">HYH02_002871</name>
</gene>
<evidence type="ECO:0000256" key="1">
    <source>
        <dbReference type="SAM" id="MobiDB-lite"/>
    </source>
</evidence>
<feature type="compositionally biased region" description="Low complexity" evidence="1">
    <location>
        <begin position="508"/>
        <end position="536"/>
    </location>
</feature>
<feature type="region of interest" description="Disordered" evidence="1">
    <location>
        <begin position="283"/>
        <end position="361"/>
    </location>
</feature>
<dbReference type="AlphaFoldDB" id="A0A835WRN0"/>
<protein>
    <submittedName>
        <fullName evidence="2">Uncharacterized protein</fullName>
    </submittedName>
</protein>
<feature type="region of interest" description="Disordered" evidence="1">
    <location>
        <begin position="608"/>
        <end position="627"/>
    </location>
</feature>
<accession>A0A835WRN0</accession>
<feature type="compositionally biased region" description="Low complexity" evidence="1">
    <location>
        <begin position="147"/>
        <end position="164"/>
    </location>
</feature>
<reference evidence="2" key="1">
    <citation type="journal article" date="2020" name="bioRxiv">
        <title>Comparative genomics of Chlamydomonas.</title>
        <authorList>
            <person name="Craig R.J."/>
            <person name="Hasan A.R."/>
            <person name="Ness R.W."/>
            <person name="Keightley P.D."/>
        </authorList>
    </citation>
    <scope>NUCLEOTIDE SEQUENCE</scope>
    <source>
        <strain evidence="2">CCAP 11/173</strain>
    </source>
</reference>
<proteinExistence type="predicted"/>
<evidence type="ECO:0000313" key="3">
    <source>
        <dbReference type="Proteomes" id="UP000613740"/>
    </source>
</evidence>
<feature type="compositionally biased region" description="Pro residues" evidence="1">
    <location>
        <begin position="127"/>
        <end position="139"/>
    </location>
</feature>
<feature type="compositionally biased region" description="Low complexity" evidence="1">
    <location>
        <begin position="293"/>
        <end position="315"/>
    </location>
</feature>
<feature type="region of interest" description="Disordered" evidence="1">
    <location>
        <begin position="505"/>
        <end position="540"/>
    </location>
</feature>
<feature type="region of interest" description="Disordered" evidence="1">
    <location>
        <begin position="655"/>
        <end position="724"/>
    </location>
</feature>
<feature type="region of interest" description="Disordered" evidence="1">
    <location>
        <begin position="198"/>
        <end position="217"/>
    </location>
</feature>
<evidence type="ECO:0000313" key="2">
    <source>
        <dbReference type="EMBL" id="KAG2452637.1"/>
    </source>
</evidence>
<feature type="compositionally biased region" description="Polar residues" evidence="1">
    <location>
        <begin position="701"/>
        <end position="724"/>
    </location>
</feature>
<comment type="caution">
    <text evidence="2">The sequence shown here is derived from an EMBL/GenBank/DDBJ whole genome shotgun (WGS) entry which is preliminary data.</text>
</comment>
<keyword evidence="3" id="KW-1185">Reference proteome</keyword>
<feature type="compositionally biased region" description="Basic and acidic residues" evidence="1">
    <location>
        <begin position="112"/>
        <end position="124"/>
    </location>
</feature>
<dbReference type="EMBL" id="JAEHOD010000005">
    <property type="protein sequence ID" value="KAG2452637.1"/>
    <property type="molecule type" value="Genomic_DNA"/>
</dbReference>